<dbReference type="SMART" id="SM00543">
    <property type="entry name" value="MIF4G"/>
    <property type="match status" value="1"/>
</dbReference>
<organism evidence="9 12">
    <name type="scientific">Rotaria sordida</name>
    <dbReference type="NCBI Taxonomy" id="392033"/>
    <lineage>
        <taxon>Eukaryota</taxon>
        <taxon>Metazoa</taxon>
        <taxon>Spiralia</taxon>
        <taxon>Gnathifera</taxon>
        <taxon>Rotifera</taxon>
        <taxon>Eurotatoria</taxon>
        <taxon>Bdelloidea</taxon>
        <taxon>Philodinida</taxon>
        <taxon>Philodinidae</taxon>
        <taxon>Rotaria</taxon>
    </lineage>
</organism>
<comment type="caution">
    <text evidence="9">The sequence shown here is derived from an EMBL/GenBank/DDBJ whole genome shotgun (WGS) entry which is preliminary data.</text>
</comment>
<evidence type="ECO:0000313" key="8">
    <source>
        <dbReference type="EMBL" id="CAF1395927.1"/>
    </source>
</evidence>
<name>A0A815QDV2_9BILA</name>
<keyword evidence="3" id="KW-0507">mRNA processing</keyword>
<dbReference type="SUPFAM" id="SSF48371">
    <property type="entry name" value="ARM repeat"/>
    <property type="match status" value="1"/>
</dbReference>
<keyword evidence="4" id="KW-0508">mRNA splicing</keyword>
<feature type="region of interest" description="Disordered" evidence="6">
    <location>
        <begin position="314"/>
        <end position="342"/>
    </location>
</feature>
<dbReference type="Proteomes" id="UP000663864">
    <property type="component" value="Unassembled WGS sequence"/>
</dbReference>
<proteinExistence type="inferred from homology"/>
<accession>A0A815QDV2</accession>
<dbReference type="GO" id="GO:0000398">
    <property type="term" value="P:mRNA splicing, via spliceosome"/>
    <property type="evidence" value="ECO:0007669"/>
    <property type="project" value="TreeGrafter"/>
</dbReference>
<sequence length="593" mass="69232">MKMLKSNVVPELGGTSNPHPSETISAAPSWIDKLDMPSTKRLRIENSLTDKLTFEYQRLAWETSKKSIKSLVKQVNKSNLPIIIRQLLENNIVRSRGIFVRAIIKTQEKSPINTNVYAALICIINRKFPQIGELICKRLILSFRQTYKSNDKSNYLASAKFIAHLINQNILNEIIALQIVVSLLENPTDDSVELAIGFLKECFQKLLEVNPQGLDSVYSTLRNLLDKSSLNKTSQDMIETLFAVEKDQFKSHLSIQTDFDLANENDQYKHMLQLDDSFDPEYMIDVFKYDEEHEVNEKKYNQIRKINFRNSDDEYWSSSNSSDSDEDDDANQEKQQKITDQTETNLVTLDHKTCSIIQSNVDAKECAKKLHNMNLYRRQDWDLCEMIVDICAQQPTYEHFFALVGEHMCLLDKGYRDWFESSFRYQYRHADCQNNVKLRNMTKFFAHLLTRNSIRWNVFEGIQLIEKNLTLSAGVCLKNLFLELFQIFGFTKLKNHLTDPTLTFAFQGFFLRDNIENARFCIKFFTSIGLGRITDELSEFVTSDPIPAASSPRRMSIYDEILQQLYQRRPNDEILQQLYDRRICPYEEDRRNN</sequence>
<evidence type="ECO:0000313" key="9">
    <source>
        <dbReference type="EMBL" id="CAF1461429.1"/>
    </source>
</evidence>
<evidence type="ECO:0000313" key="12">
    <source>
        <dbReference type="Proteomes" id="UP000663864"/>
    </source>
</evidence>
<evidence type="ECO:0000313" key="10">
    <source>
        <dbReference type="EMBL" id="CAF3923354.1"/>
    </source>
</evidence>
<dbReference type="OrthoDB" id="10055538at2759"/>
<dbReference type="EMBL" id="CAJNOT010005292">
    <property type="protein sequence ID" value="CAF1461429.1"/>
    <property type="molecule type" value="Genomic_DNA"/>
</dbReference>
<feature type="domain" description="MI" evidence="7">
    <location>
        <begin position="348"/>
        <end position="464"/>
    </location>
</feature>
<gene>
    <name evidence="11" type="ORF">JBS370_LOCUS30784</name>
    <name evidence="10" type="ORF">OTI717_LOCUS24943</name>
    <name evidence="8" type="ORF">RFH988_LOCUS34582</name>
    <name evidence="9" type="ORF">ZHD862_LOCUS35711</name>
</gene>
<evidence type="ECO:0000259" key="7">
    <source>
        <dbReference type="PROSITE" id="PS51366"/>
    </source>
</evidence>
<comment type="similarity">
    <text evidence="2">Belongs to the CWC22 family.</text>
</comment>
<dbReference type="EMBL" id="CAJNOO010004850">
    <property type="protein sequence ID" value="CAF1395927.1"/>
    <property type="molecule type" value="Genomic_DNA"/>
</dbReference>
<evidence type="ECO:0000256" key="2">
    <source>
        <dbReference type="ARBA" id="ARBA00006856"/>
    </source>
</evidence>
<dbReference type="Proteomes" id="UP000663882">
    <property type="component" value="Unassembled WGS sequence"/>
</dbReference>
<evidence type="ECO:0000256" key="5">
    <source>
        <dbReference type="ARBA" id="ARBA00023242"/>
    </source>
</evidence>
<dbReference type="AlphaFoldDB" id="A0A815QDV2"/>
<reference evidence="9" key="1">
    <citation type="submission" date="2021-02" db="EMBL/GenBank/DDBJ databases">
        <authorList>
            <person name="Nowell W R."/>
        </authorList>
    </citation>
    <scope>NUCLEOTIDE SEQUENCE</scope>
</reference>
<dbReference type="Gene3D" id="1.25.40.180">
    <property type="match status" value="1"/>
</dbReference>
<dbReference type="GO" id="GO:0071013">
    <property type="term" value="C:catalytic step 2 spliceosome"/>
    <property type="evidence" value="ECO:0007669"/>
    <property type="project" value="TreeGrafter"/>
</dbReference>
<evidence type="ECO:0000256" key="6">
    <source>
        <dbReference type="SAM" id="MobiDB-lite"/>
    </source>
</evidence>
<evidence type="ECO:0000256" key="3">
    <source>
        <dbReference type="ARBA" id="ARBA00022664"/>
    </source>
</evidence>
<dbReference type="PROSITE" id="PS51366">
    <property type="entry name" value="MI"/>
    <property type="match status" value="1"/>
</dbReference>
<keyword evidence="5" id="KW-0539">Nucleus</keyword>
<dbReference type="PANTHER" id="PTHR18034">
    <property type="entry name" value="CELL CYCLE CONTROL PROTEIN CWF22-RELATED"/>
    <property type="match status" value="1"/>
</dbReference>
<evidence type="ECO:0000256" key="1">
    <source>
        <dbReference type="ARBA" id="ARBA00004123"/>
    </source>
</evidence>
<dbReference type="EMBL" id="CAJOBD010007275">
    <property type="protein sequence ID" value="CAF4082493.1"/>
    <property type="molecule type" value="Genomic_DNA"/>
</dbReference>
<feature type="region of interest" description="Disordered" evidence="6">
    <location>
        <begin position="1"/>
        <end position="25"/>
    </location>
</feature>
<dbReference type="GO" id="GO:0003723">
    <property type="term" value="F:RNA binding"/>
    <property type="evidence" value="ECO:0007669"/>
    <property type="project" value="InterPro"/>
</dbReference>
<comment type="subcellular location">
    <subcellularLocation>
        <location evidence="1">Nucleus</location>
    </subcellularLocation>
</comment>
<dbReference type="EMBL" id="CAJOAX010004835">
    <property type="protein sequence ID" value="CAF3923354.1"/>
    <property type="molecule type" value="Genomic_DNA"/>
</dbReference>
<protein>
    <recommendedName>
        <fullName evidence="7">MI domain-containing protein</fullName>
    </recommendedName>
</protein>
<dbReference type="Proteomes" id="UP000663823">
    <property type="component" value="Unassembled WGS sequence"/>
</dbReference>
<dbReference type="InterPro" id="IPR016024">
    <property type="entry name" value="ARM-type_fold"/>
</dbReference>
<dbReference type="InterPro" id="IPR003890">
    <property type="entry name" value="MIF4G-like_typ-3"/>
</dbReference>
<dbReference type="Pfam" id="PF02847">
    <property type="entry name" value="MA3"/>
    <property type="match status" value="1"/>
</dbReference>
<evidence type="ECO:0000256" key="4">
    <source>
        <dbReference type="ARBA" id="ARBA00023187"/>
    </source>
</evidence>
<feature type="compositionally biased region" description="Polar residues" evidence="6">
    <location>
        <begin position="14"/>
        <end position="25"/>
    </location>
</feature>
<evidence type="ECO:0000313" key="11">
    <source>
        <dbReference type="EMBL" id="CAF4082493.1"/>
    </source>
</evidence>
<dbReference type="InterPro" id="IPR003891">
    <property type="entry name" value="Initiation_fac_eIF4g_MI"/>
</dbReference>
<dbReference type="PANTHER" id="PTHR18034:SF3">
    <property type="entry name" value="PRE-MRNA-SPLICING FACTOR CWC22 HOMOLOG"/>
    <property type="match status" value="1"/>
</dbReference>
<dbReference type="InterPro" id="IPR050781">
    <property type="entry name" value="CWC22_splicing_factor"/>
</dbReference>
<dbReference type="Proteomes" id="UP000663836">
    <property type="component" value="Unassembled WGS sequence"/>
</dbReference>